<comment type="subcellular location">
    <subcellularLocation>
        <location evidence="1">Cell membrane</location>
        <topology evidence="1">Multi-pass membrane protein</topology>
    </subcellularLocation>
</comment>
<keyword evidence="4 8" id="KW-0812">Transmembrane</keyword>
<feature type="transmembrane region" description="Helical" evidence="8">
    <location>
        <begin position="369"/>
        <end position="390"/>
    </location>
</feature>
<dbReference type="CDD" id="cd06173">
    <property type="entry name" value="MFS_MefA_like"/>
    <property type="match status" value="1"/>
</dbReference>
<evidence type="ECO:0000256" key="7">
    <source>
        <dbReference type="SAM" id="MobiDB-lite"/>
    </source>
</evidence>
<feature type="transmembrane region" description="Helical" evidence="8">
    <location>
        <begin position="77"/>
        <end position="96"/>
    </location>
</feature>
<dbReference type="InterPro" id="IPR011701">
    <property type="entry name" value="MFS"/>
</dbReference>
<evidence type="ECO:0000256" key="8">
    <source>
        <dbReference type="SAM" id="Phobius"/>
    </source>
</evidence>
<dbReference type="InterPro" id="IPR036259">
    <property type="entry name" value="MFS_trans_sf"/>
</dbReference>
<reference evidence="10" key="1">
    <citation type="submission" date="2021-01" db="EMBL/GenBank/DDBJ databases">
        <title>Whole genome shotgun sequence of Actinoplanes tereljensis NBRC 105297.</title>
        <authorList>
            <person name="Komaki H."/>
            <person name="Tamura T."/>
        </authorList>
    </citation>
    <scope>NUCLEOTIDE SEQUENCE</scope>
    <source>
        <strain evidence="10">NBRC 105297</strain>
    </source>
</reference>
<feature type="compositionally biased region" description="Polar residues" evidence="7">
    <location>
        <begin position="238"/>
        <end position="255"/>
    </location>
</feature>
<evidence type="ECO:0000313" key="11">
    <source>
        <dbReference type="Proteomes" id="UP000623608"/>
    </source>
</evidence>
<evidence type="ECO:0000256" key="4">
    <source>
        <dbReference type="ARBA" id="ARBA00022692"/>
    </source>
</evidence>
<keyword evidence="6 8" id="KW-0472">Membrane</keyword>
<feature type="transmembrane region" description="Helical" evidence="8">
    <location>
        <begin position="52"/>
        <end position="70"/>
    </location>
</feature>
<proteinExistence type="predicted"/>
<dbReference type="SUPFAM" id="SSF103473">
    <property type="entry name" value="MFS general substrate transporter"/>
    <property type="match status" value="1"/>
</dbReference>
<dbReference type="Pfam" id="PF07690">
    <property type="entry name" value="MFS_1"/>
    <property type="match status" value="1"/>
</dbReference>
<gene>
    <name evidence="10" type="ORF">Ate02nite_49740</name>
</gene>
<protein>
    <submittedName>
        <fullName evidence="10">MFS transporter</fullName>
    </submittedName>
</protein>
<dbReference type="Proteomes" id="UP000623608">
    <property type="component" value="Unassembled WGS sequence"/>
</dbReference>
<keyword evidence="3" id="KW-1003">Cell membrane</keyword>
<organism evidence="10 11">
    <name type="scientific">Paractinoplanes tereljensis</name>
    <dbReference type="NCBI Taxonomy" id="571912"/>
    <lineage>
        <taxon>Bacteria</taxon>
        <taxon>Bacillati</taxon>
        <taxon>Actinomycetota</taxon>
        <taxon>Actinomycetes</taxon>
        <taxon>Micromonosporales</taxon>
        <taxon>Micromonosporaceae</taxon>
        <taxon>Paractinoplanes</taxon>
    </lineage>
</organism>
<evidence type="ECO:0000256" key="1">
    <source>
        <dbReference type="ARBA" id="ARBA00004651"/>
    </source>
</evidence>
<feature type="transmembrane region" description="Helical" evidence="8">
    <location>
        <begin position="431"/>
        <end position="452"/>
    </location>
</feature>
<feature type="transmembrane region" description="Helical" evidence="8">
    <location>
        <begin position="21"/>
        <end position="40"/>
    </location>
</feature>
<keyword evidence="5 8" id="KW-1133">Transmembrane helix</keyword>
<evidence type="ECO:0000256" key="3">
    <source>
        <dbReference type="ARBA" id="ARBA00022475"/>
    </source>
</evidence>
<keyword evidence="11" id="KW-1185">Reference proteome</keyword>
<evidence type="ECO:0000259" key="9">
    <source>
        <dbReference type="PROSITE" id="PS50850"/>
    </source>
</evidence>
<feature type="transmembrane region" description="Helical" evidence="8">
    <location>
        <begin position="162"/>
        <end position="188"/>
    </location>
</feature>
<evidence type="ECO:0000256" key="2">
    <source>
        <dbReference type="ARBA" id="ARBA00022448"/>
    </source>
</evidence>
<dbReference type="PROSITE" id="PS50850">
    <property type="entry name" value="MFS"/>
    <property type="match status" value="1"/>
</dbReference>
<feature type="transmembrane region" description="Helical" evidence="8">
    <location>
        <begin position="346"/>
        <end position="363"/>
    </location>
</feature>
<sequence length="479" mass="48850">MEIMFEALRVRDFRLLWLARIVSDLGTWLLMIAVPAHVFTLTGSVTATGLTLAVQFAPAALLGPFAGVLVDRWNRRWTLIGADLGRAAVVTVLLLVREPGDLWLLYAVLVAESIGTVVFRPAAQAHTPALVGTASTLSSANALNALADGTVRVVGGPLGGVLLIWIGFDLLIGLDAASYLLSALGILLTAARREDQRAGITQVQRGEGGPGASRADRSPADSRAEPGGGTEPSGPEHASSSQPIGRTESGGQDQTGRARPEGRRRFQADLREGLAFLGAQAIARNLLLINTFFLAINACLSALLISYGMTVLGGSAPTGLVMAALGIGFLLGAPFLRILVDRSPPAYLLGGSLAITGIGYAALFTSTGLVTALPAATIIGAAGSITLGAVQTSLQRVTPAGILGRTSSAVFTAEAVATIAGALAGPALTQAVSLTAIAVAAGIAAILIGLLATTLLPHTPLPTAELTGTAPAPAPQRQS</sequence>
<evidence type="ECO:0000313" key="10">
    <source>
        <dbReference type="EMBL" id="GIF22244.1"/>
    </source>
</evidence>
<dbReference type="GO" id="GO:0022857">
    <property type="term" value="F:transmembrane transporter activity"/>
    <property type="evidence" value="ECO:0007669"/>
    <property type="project" value="InterPro"/>
</dbReference>
<keyword evidence="2" id="KW-0813">Transport</keyword>
<dbReference type="Gene3D" id="1.20.1250.20">
    <property type="entry name" value="MFS general substrate transporter like domains"/>
    <property type="match status" value="1"/>
</dbReference>
<dbReference type="PANTHER" id="PTHR43266">
    <property type="entry name" value="MACROLIDE-EFFLUX PROTEIN"/>
    <property type="match status" value="1"/>
</dbReference>
<evidence type="ECO:0000256" key="6">
    <source>
        <dbReference type="ARBA" id="ARBA00023136"/>
    </source>
</evidence>
<dbReference type="GO" id="GO:0005886">
    <property type="term" value="C:plasma membrane"/>
    <property type="evidence" value="ECO:0007669"/>
    <property type="project" value="UniProtKB-SubCell"/>
</dbReference>
<feature type="domain" description="Major facilitator superfamily (MFS) profile" evidence="9">
    <location>
        <begin position="276"/>
        <end position="479"/>
    </location>
</feature>
<dbReference type="EMBL" id="BOMY01000033">
    <property type="protein sequence ID" value="GIF22244.1"/>
    <property type="molecule type" value="Genomic_DNA"/>
</dbReference>
<dbReference type="PANTHER" id="PTHR43266:SF2">
    <property type="entry name" value="MAJOR FACILITATOR SUPERFAMILY (MFS) PROFILE DOMAIN-CONTAINING PROTEIN"/>
    <property type="match status" value="1"/>
</dbReference>
<dbReference type="InterPro" id="IPR020846">
    <property type="entry name" value="MFS_dom"/>
</dbReference>
<evidence type="ECO:0000256" key="5">
    <source>
        <dbReference type="ARBA" id="ARBA00022989"/>
    </source>
</evidence>
<feature type="transmembrane region" description="Helical" evidence="8">
    <location>
        <begin position="319"/>
        <end position="339"/>
    </location>
</feature>
<feature type="compositionally biased region" description="Basic and acidic residues" evidence="7">
    <location>
        <begin position="214"/>
        <end position="224"/>
    </location>
</feature>
<comment type="caution">
    <text evidence="10">The sequence shown here is derived from an EMBL/GenBank/DDBJ whole genome shotgun (WGS) entry which is preliminary data.</text>
</comment>
<name>A0A919NQL8_9ACTN</name>
<feature type="transmembrane region" description="Helical" evidence="8">
    <location>
        <begin position="286"/>
        <end position="307"/>
    </location>
</feature>
<dbReference type="AlphaFoldDB" id="A0A919NQL8"/>
<feature type="transmembrane region" description="Helical" evidence="8">
    <location>
        <begin position="402"/>
        <end position="425"/>
    </location>
</feature>
<feature type="region of interest" description="Disordered" evidence="7">
    <location>
        <begin position="199"/>
        <end position="261"/>
    </location>
</feature>
<accession>A0A919NQL8</accession>